<name>A4JT38_BURVG</name>
<dbReference type="AlphaFoldDB" id="A4JT38"/>
<dbReference type="HOGENOM" id="CLU_2258507_0_0_4"/>
<evidence type="ECO:0000313" key="1">
    <source>
        <dbReference type="EMBL" id="ABO59441.1"/>
    </source>
</evidence>
<protein>
    <submittedName>
        <fullName evidence="1">Uncharacterized protein</fullName>
    </submittedName>
</protein>
<reference evidence="2" key="1">
    <citation type="submission" date="2007-03" db="EMBL/GenBank/DDBJ databases">
        <title>Complete sequence of chromosome 3 of Burkholderia vietnamiensis G4.</title>
        <authorList>
            <consortium name="US DOE Joint Genome Institute"/>
            <person name="Copeland A."/>
            <person name="Lucas S."/>
            <person name="Lapidus A."/>
            <person name="Barry K."/>
            <person name="Detter J.C."/>
            <person name="Glavina del Rio T."/>
            <person name="Hammon N."/>
            <person name="Israni S."/>
            <person name="Dalin E."/>
            <person name="Tice H."/>
            <person name="Pitluck S."/>
            <person name="Chain P."/>
            <person name="Malfatti S."/>
            <person name="Shin M."/>
            <person name="Vergez L."/>
            <person name="Schmutz J."/>
            <person name="Larimer F."/>
            <person name="Land M."/>
            <person name="Hauser L."/>
            <person name="Kyrpides N."/>
            <person name="Tiedje J."/>
            <person name="Richardson P."/>
        </authorList>
    </citation>
    <scope>NUCLEOTIDE SEQUENCE [LARGE SCALE GENOMIC DNA]</scope>
    <source>
        <strain evidence="2">G4 / LMG 22486</strain>
    </source>
</reference>
<dbReference type="EMBL" id="CP000616">
    <property type="protein sequence ID" value="ABO59441.1"/>
    <property type="molecule type" value="Genomic_DNA"/>
</dbReference>
<proteinExistence type="predicted"/>
<evidence type="ECO:0000313" key="2">
    <source>
        <dbReference type="Proteomes" id="UP000002287"/>
    </source>
</evidence>
<dbReference type="KEGG" id="bvi:Bcep1808_6546"/>
<dbReference type="Proteomes" id="UP000002287">
    <property type="component" value="Chromosome 3"/>
</dbReference>
<gene>
    <name evidence="1" type="ordered locus">Bcep1808_6546</name>
</gene>
<sequence length="103" mass="11438">MTPPPINTMPAHGDDKTMNSICNAYGVPHDKIRFNPSFGPIRFPFAGFGNNDRHSADVAARFLLIRSRLLRAAPRVPCAVNQVHTDCTESLPRRAPSTYNFSQ</sequence>
<organism evidence="1 2">
    <name type="scientific">Burkholderia vietnamiensis (strain G4 / LMG 22486)</name>
    <name type="common">Burkholderia cepacia (strain R1808)</name>
    <dbReference type="NCBI Taxonomy" id="269482"/>
    <lineage>
        <taxon>Bacteria</taxon>
        <taxon>Pseudomonadati</taxon>
        <taxon>Pseudomonadota</taxon>
        <taxon>Betaproteobacteria</taxon>
        <taxon>Burkholderiales</taxon>
        <taxon>Burkholderiaceae</taxon>
        <taxon>Burkholderia</taxon>
        <taxon>Burkholderia cepacia complex</taxon>
    </lineage>
</organism>
<accession>A4JT38</accession>